<dbReference type="EMBL" id="AAZO01004672">
    <property type="status" value="NOT_ANNOTATED_CDS"/>
    <property type="molecule type" value="Genomic_DNA"/>
</dbReference>
<keyword evidence="4" id="KW-1185">Reference proteome</keyword>
<dbReference type="EnsemblMetazoa" id="PHUM397850-RA">
    <property type="protein sequence ID" value="PHUM397850-PA"/>
    <property type="gene ID" value="PHUM397850"/>
</dbReference>
<dbReference type="VEuPathDB" id="VectorBase:PHUM397850"/>
<protein>
    <submittedName>
        <fullName evidence="2 3">Uncharacterized protein</fullName>
    </submittedName>
</protein>
<reference evidence="3" key="3">
    <citation type="submission" date="2020-05" db="UniProtKB">
        <authorList>
            <consortium name="EnsemblMetazoa"/>
        </authorList>
    </citation>
    <scope>IDENTIFICATION</scope>
    <source>
        <strain evidence="3">USDA</strain>
    </source>
</reference>
<evidence type="ECO:0000256" key="1">
    <source>
        <dbReference type="SAM" id="MobiDB-lite"/>
    </source>
</evidence>
<feature type="region of interest" description="Disordered" evidence="1">
    <location>
        <begin position="38"/>
        <end position="67"/>
    </location>
</feature>
<dbReference type="InParanoid" id="E0VRH4"/>
<dbReference type="CTD" id="8237838"/>
<evidence type="ECO:0000313" key="3">
    <source>
        <dbReference type="EnsemblMetazoa" id="PHUM397850-PA"/>
    </source>
</evidence>
<name>E0VRH4_PEDHC</name>
<reference evidence="2" key="1">
    <citation type="submission" date="2007-04" db="EMBL/GenBank/DDBJ databases">
        <title>Annotation of Pediculus humanus corporis strain USDA.</title>
        <authorList>
            <person name="Kirkness E."/>
            <person name="Hannick L."/>
            <person name="Hass B."/>
            <person name="Bruggner R."/>
            <person name="Lawson D."/>
            <person name="Bidwell S."/>
            <person name="Joardar V."/>
            <person name="Caler E."/>
            <person name="Walenz B."/>
            <person name="Inman J."/>
            <person name="Schobel S."/>
            <person name="Galinsky K."/>
            <person name="Amedeo P."/>
            <person name="Strausberg R."/>
        </authorList>
    </citation>
    <scope>NUCLEOTIDE SEQUENCE</scope>
    <source>
        <strain evidence="2">USDA</strain>
    </source>
</reference>
<dbReference type="HOGENOM" id="CLU_2815503_0_0_1"/>
<accession>E0VRH4</accession>
<gene>
    <name evidence="3" type="primary">8237838</name>
    <name evidence="2" type="ORF">Phum_PHUM397850</name>
</gene>
<dbReference type="AlphaFoldDB" id="E0VRH4"/>
<reference evidence="2" key="2">
    <citation type="submission" date="2007-04" db="EMBL/GenBank/DDBJ databases">
        <title>The genome of the human body louse.</title>
        <authorList>
            <consortium name="The Human Body Louse Genome Consortium"/>
            <person name="Kirkness E."/>
            <person name="Walenz B."/>
            <person name="Hass B."/>
            <person name="Bruggner R."/>
            <person name="Strausberg R."/>
        </authorList>
    </citation>
    <scope>NUCLEOTIDE SEQUENCE</scope>
    <source>
        <strain evidence="2">USDA</strain>
    </source>
</reference>
<dbReference type="KEGG" id="phu:Phum_PHUM397850"/>
<proteinExistence type="predicted"/>
<dbReference type="RefSeq" id="XP_002428718.1">
    <property type="nucleotide sequence ID" value="XM_002428673.1"/>
</dbReference>
<dbReference type="Proteomes" id="UP000009046">
    <property type="component" value="Unassembled WGS sequence"/>
</dbReference>
<sequence length="67" mass="7533">MKIRKEVKYACLTCNVALCPTECSVIYHKYLHGDGSHENDFDMNAGPSNPDDATEQVPQGKLTFWSK</sequence>
<organism>
    <name type="scientific">Pediculus humanus subsp. corporis</name>
    <name type="common">Body louse</name>
    <dbReference type="NCBI Taxonomy" id="121224"/>
    <lineage>
        <taxon>Eukaryota</taxon>
        <taxon>Metazoa</taxon>
        <taxon>Ecdysozoa</taxon>
        <taxon>Arthropoda</taxon>
        <taxon>Hexapoda</taxon>
        <taxon>Insecta</taxon>
        <taxon>Pterygota</taxon>
        <taxon>Neoptera</taxon>
        <taxon>Paraneoptera</taxon>
        <taxon>Psocodea</taxon>
        <taxon>Troctomorpha</taxon>
        <taxon>Phthiraptera</taxon>
        <taxon>Anoplura</taxon>
        <taxon>Pediculidae</taxon>
        <taxon>Pediculus</taxon>
    </lineage>
</organism>
<evidence type="ECO:0000313" key="4">
    <source>
        <dbReference type="Proteomes" id="UP000009046"/>
    </source>
</evidence>
<dbReference type="EMBL" id="DS235477">
    <property type="protein sequence ID" value="EEB15980.1"/>
    <property type="molecule type" value="Genomic_DNA"/>
</dbReference>
<dbReference type="GeneID" id="8237838"/>
<dbReference type="OrthoDB" id="6146839at2759"/>
<evidence type="ECO:0000313" key="2">
    <source>
        <dbReference type="EMBL" id="EEB15980.1"/>
    </source>
</evidence>